<evidence type="ECO:0000313" key="1">
    <source>
        <dbReference type="EMBL" id="XCI78048.1"/>
    </source>
</evidence>
<sequence>MANTKSKVLVETSYSREINSLILTEKDVQPQDNSFYIQVLVLLGGFIRVTTRVDGGEIYTTDMTKKEFQLLQDSIRETIDTENKAKLLTLGKSRITMLHSSKGEIGFGIGNKKYLIDETDVTLLREFCVKVM</sequence>
<dbReference type="EMBL" id="PP895363">
    <property type="protein sequence ID" value="XCI78048.1"/>
    <property type="molecule type" value="Genomic_DNA"/>
</dbReference>
<protein>
    <submittedName>
        <fullName evidence="1">Uncharacterized protein</fullName>
    </submittedName>
</protein>
<accession>A0AAU8I052</accession>
<name>A0AAU8I052_9CAUD</name>
<reference evidence="1" key="1">
    <citation type="submission" date="2024-06" db="EMBL/GenBank/DDBJ databases">
        <title>High activity and specificity of bacteriophage cocktails against carbapenem-resistant Klebsiella pneumoniae belonging to high-risk clones CG258 and ST307.</title>
        <authorList>
            <person name="Jimenez Quiceno J."/>
            <person name="Salazar Ospina L."/>
            <person name="Tellez Carrasquilla S."/>
        </authorList>
    </citation>
    <scope>NUCLEOTIDE SEQUENCE</scope>
</reference>
<proteinExistence type="predicted"/>
<organism evidence="1">
    <name type="scientific">Klebsiella phage FKP3</name>
    <dbReference type="NCBI Taxonomy" id="3231233"/>
    <lineage>
        <taxon>Viruses</taxon>
        <taxon>Duplodnaviria</taxon>
        <taxon>Heunggongvirae</taxon>
        <taxon>Uroviricota</taxon>
        <taxon>Caudoviricetes</taxon>
        <taxon>Stephanstirmvirinae</taxon>
        <taxon>Justusliebigvirus</taxon>
    </lineage>
</organism>